<dbReference type="PANTHER" id="PTHR13140:SF836">
    <property type="entry name" value="MYOSIN-6"/>
    <property type="match status" value="1"/>
</dbReference>
<keyword evidence="7" id="KW-0812">Transmembrane</keyword>
<keyword evidence="3 6" id="KW-0518">Myosin</keyword>
<evidence type="ECO:0000313" key="10">
    <source>
        <dbReference type="Proteomes" id="UP001642360"/>
    </source>
</evidence>
<evidence type="ECO:0000256" key="7">
    <source>
        <dbReference type="SAM" id="Phobius"/>
    </source>
</evidence>
<protein>
    <recommendedName>
        <fullName evidence="8">Myosin motor domain-containing protein</fullName>
    </recommendedName>
</protein>
<name>A0ABC8RQ75_9AQUA</name>
<dbReference type="Gene3D" id="1.20.120.720">
    <property type="entry name" value="Myosin VI head, motor domain, U50 subdomain"/>
    <property type="match status" value="1"/>
</dbReference>
<accession>A0ABC8RQ75</accession>
<proteinExistence type="inferred from homology"/>
<evidence type="ECO:0000259" key="8">
    <source>
        <dbReference type="PROSITE" id="PS51456"/>
    </source>
</evidence>
<comment type="caution">
    <text evidence="9">The sequence shown here is derived from an EMBL/GenBank/DDBJ whole genome shotgun (WGS) entry which is preliminary data.</text>
</comment>
<evidence type="ECO:0000256" key="4">
    <source>
        <dbReference type="ARBA" id="ARBA00023175"/>
    </source>
</evidence>
<dbReference type="SUPFAM" id="SSF52540">
    <property type="entry name" value="P-loop containing nucleoside triphosphate hydrolases"/>
    <property type="match status" value="4"/>
</dbReference>
<evidence type="ECO:0000256" key="1">
    <source>
        <dbReference type="ARBA" id="ARBA00022741"/>
    </source>
</evidence>
<sequence>MDIFASSTWISFSNIHLYVILASIAPMLIVSVQVVVILELVVATIGGFLPLVAIYWSKIGVEDELWGDFLSLPIVTQRNIASSRNAKDLQKYKLRNPRTFHYLNQLNCYELDGIDDSKEYFATRGPMDVVGISTEEQSILVSRESGAGETESTTLLMRDLAYLGGRAASKGRTVKQQVLESNPVLEAFGKANTVRNNNSRLMDKIHSSIGQDPYSKYLIGVLDIYGFENFKINSGESGARETESTKLLLQYLAYLGGGAASEGRTVKQQVLESNPVLEAFGNANTVRNNVNAVRNNNSPVVVVILELGGVSIGEGYGYDHDMTIERRPSAFMLWDRVGTTMSGMCDIKSLEDSLFKRIIVTHDETITKWLDPEAAVASRDALANCVVVNTFCIYPEDGEAPPSGVDDRTKLAYFHKPGVLHNLNSRYDVNEIYSYDQLRNQLVNMLSGESEVGETESTKLLMQYLAYLGGRAASEGRIVAQQVLEVCLAFQPVQQA</sequence>
<evidence type="ECO:0000313" key="9">
    <source>
        <dbReference type="EMBL" id="CAK9146627.1"/>
    </source>
</evidence>
<comment type="caution">
    <text evidence="6">Lacks conserved residue(s) required for the propagation of feature annotation.</text>
</comment>
<dbReference type="GO" id="GO:0005524">
    <property type="term" value="F:ATP binding"/>
    <property type="evidence" value="ECO:0007669"/>
    <property type="project" value="UniProtKB-KW"/>
</dbReference>
<evidence type="ECO:0000256" key="6">
    <source>
        <dbReference type="PROSITE-ProRule" id="PRU00782"/>
    </source>
</evidence>
<dbReference type="EMBL" id="CAUOFW020001601">
    <property type="protein sequence ID" value="CAK9146627.1"/>
    <property type="molecule type" value="Genomic_DNA"/>
</dbReference>
<dbReference type="SMART" id="SM00242">
    <property type="entry name" value="MYSc"/>
    <property type="match status" value="1"/>
</dbReference>
<feature type="transmembrane region" description="Helical" evidence="7">
    <location>
        <begin position="12"/>
        <end position="30"/>
    </location>
</feature>
<evidence type="ECO:0000256" key="3">
    <source>
        <dbReference type="ARBA" id="ARBA00023123"/>
    </source>
</evidence>
<dbReference type="PRINTS" id="PR00193">
    <property type="entry name" value="MYOSINHEAVY"/>
</dbReference>
<keyword evidence="7" id="KW-1133">Transmembrane helix</keyword>
<evidence type="ECO:0000256" key="2">
    <source>
        <dbReference type="ARBA" id="ARBA00022840"/>
    </source>
</evidence>
<feature type="transmembrane region" description="Helical" evidence="7">
    <location>
        <begin position="36"/>
        <end position="56"/>
    </location>
</feature>
<dbReference type="InterPro" id="IPR036961">
    <property type="entry name" value="Kinesin_motor_dom_sf"/>
</dbReference>
<dbReference type="GO" id="GO:0016459">
    <property type="term" value="C:myosin complex"/>
    <property type="evidence" value="ECO:0007669"/>
    <property type="project" value="UniProtKB-KW"/>
</dbReference>
<gene>
    <name evidence="9" type="ORF">ILEXP_LOCUS14480</name>
</gene>
<dbReference type="InterPro" id="IPR001609">
    <property type="entry name" value="Myosin_head_motor_dom-like"/>
</dbReference>
<comment type="similarity">
    <text evidence="6">Belongs to the TRAFAC class myosin-kinesin ATPase superfamily. Myosin family.</text>
</comment>
<keyword evidence="4" id="KW-0505">Motor protein</keyword>
<dbReference type="PROSITE" id="PS51456">
    <property type="entry name" value="MYOSIN_MOTOR"/>
    <property type="match status" value="1"/>
</dbReference>
<keyword evidence="5 6" id="KW-0009">Actin-binding</keyword>
<feature type="domain" description="Myosin motor" evidence="8">
    <location>
        <begin position="1"/>
        <end position="496"/>
    </location>
</feature>
<keyword evidence="10" id="KW-1185">Reference proteome</keyword>
<dbReference type="Gene3D" id="1.10.10.820">
    <property type="match status" value="1"/>
</dbReference>
<keyword evidence="2" id="KW-0067">ATP-binding</keyword>
<reference evidence="9 10" key="1">
    <citation type="submission" date="2024-02" db="EMBL/GenBank/DDBJ databases">
        <authorList>
            <person name="Vignale AGUSTIN F."/>
            <person name="Sosa J E."/>
            <person name="Modenutti C."/>
        </authorList>
    </citation>
    <scope>NUCLEOTIDE SEQUENCE [LARGE SCALE GENOMIC DNA]</scope>
</reference>
<dbReference type="PANTHER" id="PTHR13140">
    <property type="entry name" value="MYOSIN"/>
    <property type="match status" value="1"/>
</dbReference>
<dbReference type="Gene3D" id="3.40.850.10">
    <property type="entry name" value="Kinesin motor domain"/>
    <property type="match status" value="4"/>
</dbReference>
<dbReference type="Pfam" id="PF00063">
    <property type="entry name" value="Myosin_head"/>
    <property type="match status" value="2"/>
</dbReference>
<keyword evidence="7" id="KW-0472">Membrane</keyword>
<dbReference type="AlphaFoldDB" id="A0ABC8RQ75"/>
<keyword evidence="1" id="KW-0547">Nucleotide-binding</keyword>
<organism evidence="9 10">
    <name type="scientific">Ilex paraguariensis</name>
    <name type="common">yerba mate</name>
    <dbReference type="NCBI Taxonomy" id="185542"/>
    <lineage>
        <taxon>Eukaryota</taxon>
        <taxon>Viridiplantae</taxon>
        <taxon>Streptophyta</taxon>
        <taxon>Embryophyta</taxon>
        <taxon>Tracheophyta</taxon>
        <taxon>Spermatophyta</taxon>
        <taxon>Magnoliopsida</taxon>
        <taxon>eudicotyledons</taxon>
        <taxon>Gunneridae</taxon>
        <taxon>Pentapetalae</taxon>
        <taxon>asterids</taxon>
        <taxon>campanulids</taxon>
        <taxon>Aquifoliales</taxon>
        <taxon>Aquifoliaceae</taxon>
        <taxon>Ilex</taxon>
    </lineage>
</organism>
<evidence type="ECO:0000256" key="5">
    <source>
        <dbReference type="ARBA" id="ARBA00023203"/>
    </source>
</evidence>
<dbReference type="Proteomes" id="UP001642360">
    <property type="component" value="Unassembled WGS sequence"/>
</dbReference>
<dbReference type="InterPro" id="IPR027417">
    <property type="entry name" value="P-loop_NTPase"/>
</dbReference>
<dbReference type="GO" id="GO:0003779">
    <property type="term" value="F:actin binding"/>
    <property type="evidence" value="ECO:0007669"/>
    <property type="project" value="UniProtKB-KW"/>
</dbReference>